<protein>
    <submittedName>
        <fullName evidence="1">Uncharacterized protein</fullName>
    </submittedName>
</protein>
<gene>
    <name evidence="1" type="ORF">AVDCRST_MAG12-3287</name>
</gene>
<evidence type="ECO:0000313" key="1">
    <source>
        <dbReference type="EMBL" id="CAA9512294.1"/>
    </source>
</evidence>
<feature type="non-terminal residue" evidence="1">
    <location>
        <position position="33"/>
    </location>
</feature>
<dbReference type="AlphaFoldDB" id="A0A6J4T389"/>
<name>A0A6J4T389_9ACTN</name>
<accession>A0A6J4T389</accession>
<proteinExistence type="predicted"/>
<feature type="non-terminal residue" evidence="1">
    <location>
        <position position="1"/>
    </location>
</feature>
<dbReference type="EMBL" id="CADCVK010000457">
    <property type="protein sequence ID" value="CAA9512294.1"/>
    <property type="molecule type" value="Genomic_DNA"/>
</dbReference>
<reference evidence="1" key="1">
    <citation type="submission" date="2020-02" db="EMBL/GenBank/DDBJ databases">
        <authorList>
            <person name="Meier V. D."/>
        </authorList>
    </citation>
    <scope>NUCLEOTIDE SEQUENCE</scope>
    <source>
        <strain evidence="1">AVDCRST_MAG12</strain>
    </source>
</reference>
<organism evidence="1">
    <name type="scientific">uncultured Rubrobacteraceae bacterium</name>
    <dbReference type="NCBI Taxonomy" id="349277"/>
    <lineage>
        <taxon>Bacteria</taxon>
        <taxon>Bacillati</taxon>
        <taxon>Actinomycetota</taxon>
        <taxon>Rubrobacteria</taxon>
        <taxon>Rubrobacterales</taxon>
        <taxon>Rubrobacteraceae</taxon>
        <taxon>environmental samples</taxon>
    </lineage>
</organism>
<sequence length="33" mass="3511">GERRRRSELRALVRLPAEAAAGGLRGLLRGVPG</sequence>